<evidence type="ECO:0000256" key="1">
    <source>
        <dbReference type="ARBA" id="ARBA00022679"/>
    </source>
</evidence>
<keyword evidence="1" id="KW-0808">Transferase</keyword>
<name>A0ABT8X1V4_9FLAO</name>
<dbReference type="Gene3D" id="3.40.50.2000">
    <property type="entry name" value="Glycogen Phosphorylase B"/>
    <property type="match status" value="2"/>
</dbReference>
<dbReference type="Pfam" id="PF13439">
    <property type="entry name" value="Glyco_transf_4"/>
    <property type="match status" value="1"/>
</dbReference>
<gene>
    <name evidence="3" type="ORF">Q4Q39_10990</name>
</gene>
<accession>A0ABT8X1V4</accession>
<evidence type="ECO:0000313" key="3">
    <source>
        <dbReference type="EMBL" id="MDO5987928.1"/>
    </source>
</evidence>
<comment type="caution">
    <text evidence="3">The sequence shown here is derived from an EMBL/GenBank/DDBJ whole genome shotgun (WGS) entry which is preliminary data.</text>
</comment>
<dbReference type="Proteomes" id="UP001176891">
    <property type="component" value="Unassembled WGS sequence"/>
</dbReference>
<dbReference type="EMBL" id="JAUOEM010000003">
    <property type="protein sequence ID" value="MDO5987928.1"/>
    <property type="molecule type" value="Genomic_DNA"/>
</dbReference>
<evidence type="ECO:0000313" key="4">
    <source>
        <dbReference type="Proteomes" id="UP001176891"/>
    </source>
</evidence>
<sequence length="427" mass="48807">MKKKVLIISYYWPPSGGPGVQRWLKFVKYLPEFHIDPIVYIPEAPNYPLVDESLVSEIPNNVTVLKYPIKEPYKLAGLFSKKSSKTISKGIIPDYKKQSFIEKVMLYIRGNFFIPDARIGWVKPSVVYLSKYILENNIDTIITTGPPHSLHLIGLQLKKDLGVEWLADFRDPWTTIGYHKQLKLTKASKEKHKVLEKKVLNTASQIIVTSFTTKKEFQEITSQPIEVITNGYDYETTTAFELDSKFSIAHIGSLLSKRNPDVLWSVLSDLRKENDDFLKDFQLNFIGAVSVDVLESIRNNDLSDCVNEVGYVSHKEAIACQKKSQVLLLIEIDSEDTKCIIPGKLFEYMVSNRPIMAIGPNGSDVEKIIKETNTGVYFNYDDYESLKTTILEHYKAFKNKSLQSHPIGLQKYSRKQLTQQLVALIKK</sequence>
<proteinExistence type="predicted"/>
<keyword evidence="4" id="KW-1185">Reference proteome</keyword>
<dbReference type="SUPFAM" id="SSF53756">
    <property type="entry name" value="UDP-Glycosyltransferase/glycogen phosphorylase"/>
    <property type="match status" value="1"/>
</dbReference>
<dbReference type="RefSeq" id="WP_303282520.1">
    <property type="nucleotide sequence ID" value="NZ_BAABCZ010000011.1"/>
</dbReference>
<evidence type="ECO:0000259" key="2">
    <source>
        <dbReference type="Pfam" id="PF13439"/>
    </source>
</evidence>
<dbReference type="InterPro" id="IPR028098">
    <property type="entry name" value="Glyco_trans_4-like_N"/>
</dbReference>
<feature type="domain" description="Glycosyltransferase subfamily 4-like N-terminal" evidence="2">
    <location>
        <begin position="104"/>
        <end position="235"/>
    </location>
</feature>
<dbReference type="PANTHER" id="PTHR46401">
    <property type="entry name" value="GLYCOSYLTRANSFERASE WBBK-RELATED"/>
    <property type="match status" value="1"/>
</dbReference>
<dbReference type="PANTHER" id="PTHR46401:SF2">
    <property type="entry name" value="GLYCOSYLTRANSFERASE WBBK-RELATED"/>
    <property type="match status" value="1"/>
</dbReference>
<organism evidence="3 4">
    <name type="scientific">Flavivirga amylovorans</name>
    <dbReference type="NCBI Taxonomy" id="870486"/>
    <lineage>
        <taxon>Bacteria</taxon>
        <taxon>Pseudomonadati</taxon>
        <taxon>Bacteroidota</taxon>
        <taxon>Flavobacteriia</taxon>
        <taxon>Flavobacteriales</taxon>
        <taxon>Flavobacteriaceae</taxon>
        <taxon>Flavivirga</taxon>
    </lineage>
</organism>
<protein>
    <submittedName>
        <fullName evidence="3">Glycosyltransferase family 4 protein</fullName>
    </submittedName>
</protein>
<reference evidence="3" key="1">
    <citation type="submission" date="2023-07" db="EMBL/GenBank/DDBJ databases">
        <title>Two novel species in the genus Flavivirga.</title>
        <authorList>
            <person name="Kwon K."/>
        </authorList>
    </citation>
    <scope>NUCLEOTIDE SEQUENCE</scope>
    <source>
        <strain evidence="3">KACC 14157</strain>
    </source>
</reference>
<dbReference type="CDD" id="cd03794">
    <property type="entry name" value="GT4_WbuB-like"/>
    <property type="match status" value="1"/>
</dbReference>